<dbReference type="Pfam" id="PF00211">
    <property type="entry name" value="Guanylate_cyc"/>
    <property type="match status" value="1"/>
</dbReference>
<feature type="transmembrane region" description="Helical" evidence="1">
    <location>
        <begin position="49"/>
        <end position="73"/>
    </location>
</feature>
<dbReference type="EMBL" id="VNWL01000024">
    <property type="protein sequence ID" value="TXK01756.1"/>
    <property type="molecule type" value="Genomic_DNA"/>
</dbReference>
<dbReference type="Gene3D" id="3.30.70.1230">
    <property type="entry name" value="Nucleotide cyclase"/>
    <property type="match status" value="1"/>
</dbReference>
<reference evidence="3 5" key="1">
    <citation type="submission" date="2018-08" db="EMBL/GenBank/DDBJ databases">
        <title>Proposal of Muricauda 72 sp.nov. and Muricauda NH166 sp.nov., isolated from seawater.</title>
        <authorList>
            <person name="Cheng H."/>
            <person name="Wu Y.-H."/>
            <person name="Guo L.-L."/>
            <person name="Xu X.-W."/>
        </authorList>
    </citation>
    <scope>NUCLEOTIDE SEQUENCE [LARGE SCALE GENOMIC DNA]</scope>
    <source>
        <strain evidence="3 5">NH166</strain>
    </source>
</reference>
<dbReference type="SUPFAM" id="SSF55073">
    <property type="entry name" value="Nucleotide cyclase"/>
    <property type="match status" value="1"/>
</dbReference>
<feature type="domain" description="Guanylate cyclase" evidence="2">
    <location>
        <begin position="177"/>
        <end position="306"/>
    </location>
</feature>
<dbReference type="GO" id="GO:0035556">
    <property type="term" value="P:intracellular signal transduction"/>
    <property type="evidence" value="ECO:0007669"/>
    <property type="project" value="InterPro"/>
</dbReference>
<keyword evidence="1" id="KW-0812">Transmembrane</keyword>
<evidence type="ECO:0000313" key="6">
    <source>
        <dbReference type="Proteomes" id="UP000321528"/>
    </source>
</evidence>
<dbReference type="InterPro" id="IPR001054">
    <property type="entry name" value="A/G_cyclase"/>
</dbReference>
<organism evidence="3 5">
    <name type="scientific">Flagellimonas aequoris</name>
    <dbReference type="NCBI Taxonomy" id="2306997"/>
    <lineage>
        <taxon>Bacteria</taxon>
        <taxon>Pseudomonadati</taxon>
        <taxon>Bacteroidota</taxon>
        <taxon>Flavobacteriia</taxon>
        <taxon>Flavobacteriales</taxon>
        <taxon>Flavobacteriaceae</taxon>
        <taxon>Flagellimonas</taxon>
    </lineage>
</organism>
<dbReference type="InterPro" id="IPR029787">
    <property type="entry name" value="Nucleotide_cyclase"/>
</dbReference>
<feature type="transmembrane region" description="Helical" evidence="1">
    <location>
        <begin position="85"/>
        <end position="110"/>
    </location>
</feature>
<dbReference type="RefSeq" id="WP_119640671.1">
    <property type="nucleotide sequence ID" value="NZ_VNWL01000024.1"/>
</dbReference>
<feature type="transmembrane region" description="Helical" evidence="1">
    <location>
        <begin position="12"/>
        <end position="29"/>
    </location>
</feature>
<evidence type="ECO:0000259" key="2">
    <source>
        <dbReference type="PROSITE" id="PS50125"/>
    </source>
</evidence>
<reference evidence="4 6" key="2">
    <citation type="submission" date="2019-07" db="EMBL/GenBank/DDBJ databases">
        <title>Draft genome of two Muricauda strains isolated from deep sea.</title>
        <authorList>
            <person name="Sun C."/>
        </authorList>
    </citation>
    <scope>NUCLEOTIDE SEQUENCE [LARGE SCALE GENOMIC DNA]</scope>
    <source>
        <strain evidence="4 6">NH166</strain>
    </source>
</reference>
<keyword evidence="6" id="KW-1185">Reference proteome</keyword>
<proteinExistence type="predicted"/>
<dbReference type="EMBL" id="QXFJ01000025">
    <property type="protein sequence ID" value="RIV70159.1"/>
    <property type="molecule type" value="Genomic_DNA"/>
</dbReference>
<dbReference type="PROSITE" id="PS50125">
    <property type="entry name" value="GUANYLATE_CYCLASE_2"/>
    <property type="match status" value="1"/>
</dbReference>
<evidence type="ECO:0000313" key="5">
    <source>
        <dbReference type="Proteomes" id="UP000284189"/>
    </source>
</evidence>
<dbReference type="AlphaFoldDB" id="A0A418N6R8"/>
<evidence type="ECO:0000313" key="4">
    <source>
        <dbReference type="EMBL" id="TXK01756.1"/>
    </source>
</evidence>
<dbReference type="OrthoDB" id="9768499at2"/>
<dbReference type="Proteomes" id="UP000321528">
    <property type="component" value="Unassembled WGS sequence"/>
</dbReference>
<comment type="caution">
    <text evidence="3">The sequence shown here is derived from an EMBL/GenBank/DDBJ whole genome shotgun (WGS) entry which is preliminary data.</text>
</comment>
<keyword evidence="1" id="KW-0472">Membrane</keyword>
<feature type="transmembrane region" description="Helical" evidence="1">
    <location>
        <begin position="130"/>
        <end position="151"/>
    </location>
</feature>
<evidence type="ECO:0000256" key="1">
    <source>
        <dbReference type="SAM" id="Phobius"/>
    </source>
</evidence>
<evidence type="ECO:0000313" key="3">
    <source>
        <dbReference type="EMBL" id="RIV70159.1"/>
    </source>
</evidence>
<accession>A0A418N6R8</accession>
<protein>
    <submittedName>
        <fullName evidence="3">Adenylate/guanylate cyclase domain-containing protein</fullName>
    </submittedName>
</protein>
<sequence length="357" mass="41047">MTSKTRYKLQEVLFIILYWIGAGNLYILIRYSGSTNALVEIGLGEIENIFLWATLASFCTGAGLGILEIFIYPRFTKKKSFAISIVYRTIIFISLLVLIIMISLCGVSYLKGFEISEGLILSLDFFLSRSFFILLLYMVIIGAFMNFILFINRRSGPGVILNLIKGKYHHPIEEERIFMFLDLQSSSKIAEELGHIKFSKFIQDCFSDLSDILLTYHASIYQFVGDEAVLTWRKQNGLKNINCIIIFFEFERLLLMRQDYYMENYNHKPIFKASLHGGYVTVAEVGSLKTEVAYHGDVLNTAARIQGLCNIYNQKLLVTESIVEIIDSRCIQAKYIDEVKLRGKKNKEKIFTLHTHF</sequence>
<dbReference type="GO" id="GO:0009190">
    <property type="term" value="P:cyclic nucleotide biosynthetic process"/>
    <property type="evidence" value="ECO:0007669"/>
    <property type="project" value="InterPro"/>
</dbReference>
<dbReference type="GO" id="GO:0004016">
    <property type="term" value="F:adenylate cyclase activity"/>
    <property type="evidence" value="ECO:0007669"/>
    <property type="project" value="UniProtKB-ARBA"/>
</dbReference>
<dbReference type="CDD" id="cd07302">
    <property type="entry name" value="CHD"/>
    <property type="match status" value="1"/>
</dbReference>
<keyword evidence="1" id="KW-1133">Transmembrane helix</keyword>
<gene>
    <name evidence="3" type="ORF">D2U88_11150</name>
    <name evidence="4" type="ORF">FQ019_11055</name>
</gene>
<name>A0A418N6R8_9FLAO</name>
<dbReference type="Proteomes" id="UP000284189">
    <property type="component" value="Unassembled WGS sequence"/>
</dbReference>